<evidence type="ECO:0000313" key="1">
    <source>
        <dbReference type="EMBL" id="MBB6690894.1"/>
    </source>
</evidence>
<keyword evidence="2" id="KW-1185">Reference proteome</keyword>
<dbReference type="AlphaFoldDB" id="A0A841TZ12"/>
<organism evidence="1 2">
    <name type="scientific">Cohnella xylanilytica</name>
    <dbReference type="NCBI Taxonomy" id="557555"/>
    <lineage>
        <taxon>Bacteria</taxon>
        <taxon>Bacillati</taxon>
        <taxon>Bacillota</taxon>
        <taxon>Bacilli</taxon>
        <taxon>Bacillales</taxon>
        <taxon>Paenibacillaceae</taxon>
        <taxon>Cohnella</taxon>
    </lineage>
</organism>
<dbReference type="InterPro" id="IPR012545">
    <property type="entry name" value="DUF1697"/>
</dbReference>
<evidence type="ECO:0000313" key="2">
    <source>
        <dbReference type="Proteomes" id="UP000553776"/>
    </source>
</evidence>
<comment type="caution">
    <text evidence="1">The sequence shown here is derived from an EMBL/GenBank/DDBJ whole genome shotgun (WGS) entry which is preliminary data.</text>
</comment>
<dbReference type="PANTHER" id="PTHR36439">
    <property type="entry name" value="BLL4334 PROTEIN"/>
    <property type="match status" value="1"/>
</dbReference>
<gene>
    <name evidence="1" type="ORF">H7B90_05700</name>
</gene>
<dbReference type="SUPFAM" id="SSF160379">
    <property type="entry name" value="SP0830-like"/>
    <property type="match status" value="1"/>
</dbReference>
<name>A0A841TZ12_9BACL</name>
<reference evidence="1 2" key="1">
    <citation type="submission" date="2020-08" db="EMBL/GenBank/DDBJ databases">
        <title>Cohnella phylogeny.</title>
        <authorList>
            <person name="Dunlap C."/>
        </authorList>
    </citation>
    <scope>NUCLEOTIDE SEQUENCE [LARGE SCALE GENOMIC DNA]</scope>
    <source>
        <strain evidence="1 2">DSM 25239</strain>
    </source>
</reference>
<dbReference type="PIRSF" id="PIRSF008502">
    <property type="entry name" value="UCP008502"/>
    <property type="match status" value="1"/>
</dbReference>
<dbReference type="Gene3D" id="3.30.70.1280">
    <property type="entry name" value="SP0830-like domains"/>
    <property type="match status" value="1"/>
</dbReference>
<dbReference type="EMBL" id="JACJVR010000019">
    <property type="protein sequence ID" value="MBB6690894.1"/>
    <property type="molecule type" value="Genomic_DNA"/>
</dbReference>
<proteinExistence type="predicted"/>
<sequence length="188" mass="20203">MATYVALLRGINVGGKNKIKMADLKREFENLGYGSVRTYIQSGNVLFESDEGEAALRESIEGKIDSAFGIPAKVILRTSDELSRLAAGCPFSPEEIAEAEALGQGESLYVSMMADEPSAEGVAKLAAAYPADGEDKYVIRGRDVYLLFRGSVRDSKLAMHLGKLDVPATTRNWKTLGKLVELAGVGKA</sequence>
<accession>A0A841TZ12</accession>
<dbReference type="PANTHER" id="PTHR36439:SF1">
    <property type="entry name" value="DUF1697 DOMAIN-CONTAINING PROTEIN"/>
    <property type="match status" value="1"/>
</dbReference>
<dbReference type="RefSeq" id="WP_185134891.1">
    <property type="nucleotide sequence ID" value="NZ_BORM01000017.1"/>
</dbReference>
<protein>
    <submittedName>
        <fullName evidence="1">DUF1697 domain-containing protein</fullName>
    </submittedName>
</protein>
<dbReference type="Pfam" id="PF08002">
    <property type="entry name" value="DUF1697"/>
    <property type="match status" value="1"/>
</dbReference>
<dbReference type="Proteomes" id="UP000553776">
    <property type="component" value="Unassembled WGS sequence"/>
</dbReference>